<feature type="chain" id="PRO_5009526655" description="Cytochrome c domain-containing protein" evidence="5">
    <location>
        <begin position="20"/>
        <end position="94"/>
    </location>
</feature>
<evidence type="ECO:0000313" key="8">
    <source>
        <dbReference type="Proteomes" id="UP000177925"/>
    </source>
</evidence>
<dbReference type="STRING" id="1817758.A2150_05065"/>
<evidence type="ECO:0000313" key="7">
    <source>
        <dbReference type="EMBL" id="OGI42938.1"/>
    </source>
</evidence>
<evidence type="ECO:0000256" key="3">
    <source>
        <dbReference type="ARBA" id="ARBA00023004"/>
    </source>
</evidence>
<dbReference type="Proteomes" id="UP000177925">
    <property type="component" value="Unassembled WGS sequence"/>
</dbReference>
<keyword evidence="2 4" id="KW-0479">Metal-binding</keyword>
<organism evidence="7 8">
    <name type="scientific">Candidatus Muproteobacteria bacterium RBG_16_64_11</name>
    <dbReference type="NCBI Taxonomy" id="1817758"/>
    <lineage>
        <taxon>Bacteria</taxon>
        <taxon>Pseudomonadati</taxon>
        <taxon>Pseudomonadota</taxon>
        <taxon>Candidatus Muproteobacteria</taxon>
    </lineage>
</organism>
<evidence type="ECO:0000256" key="1">
    <source>
        <dbReference type="ARBA" id="ARBA00022617"/>
    </source>
</evidence>
<keyword evidence="1 4" id="KW-0349">Heme</keyword>
<dbReference type="GO" id="GO:0020037">
    <property type="term" value="F:heme binding"/>
    <property type="evidence" value="ECO:0007669"/>
    <property type="project" value="InterPro"/>
</dbReference>
<evidence type="ECO:0000259" key="6">
    <source>
        <dbReference type="PROSITE" id="PS51007"/>
    </source>
</evidence>
<keyword evidence="5" id="KW-0732">Signal</keyword>
<keyword evidence="3 4" id="KW-0408">Iron</keyword>
<dbReference type="PROSITE" id="PS51007">
    <property type="entry name" value="CYTC"/>
    <property type="match status" value="1"/>
</dbReference>
<dbReference type="SUPFAM" id="SSF46626">
    <property type="entry name" value="Cytochrome c"/>
    <property type="match status" value="1"/>
</dbReference>
<comment type="caution">
    <text evidence="7">The sequence shown here is derived from an EMBL/GenBank/DDBJ whole genome shotgun (WGS) entry which is preliminary data.</text>
</comment>
<proteinExistence type="predicted"/>
<dbReference type="EMBL" id="MFSS01000073">
    <property type="protein sequence ID" value="OGI42938.1"/>
    <property type="molecule type" value="Genomic_DNA"/>
</dbReference>
<feature type="signal peptide" evidence="5">
    <location>
        <begin position="1"/>
        <end position="19"/>
    </location>
</feature>
<feature type="domain" description="Cytochrome c" evidence="6">
    <location>
        <begin position="24"/>
        <end position="94"/>
    </location>
</feature>
<sequence length="94" mass="10386">MTHAAAFVLPVILSSGVSAALLPGDAVKGKELHNRDCVACHDNRVYTRAHRSVKSIEGLMGRVRLCNQQLGGKLDRDQISDIVKHLNDAYYRFP</sequence>
<gene>
    <name evidence="7" type="ORF">A2150_05065</name>
</gene>
<evidence type="ECO:0000256" key="4">
    <source>
        <dbReference type="PROSITE-ProRule" id="PRU00433"/>
    </source>
</evidence>
<dbReference type="InterPro" id="IPR036909">
    <property type="entry name" value="Cyt_c-like_dom_sf"/>
</dbReference>
<dbReference type="GO" id="GO:0009055">
    <property type="term" value="F:electron transfer activity"/>
    <property type="evidence" value="ECO:0007669"/>
    <property type="project" value="InterPro"/>
</dbReference>
<dbReference type="AlphaFoldDB" id="A0A1F6TCS5"/>
<evidence type="ECO:0000256" key="5">
    <source>
        <dbReference type="SAM" id="SignalP"/>
    </source>
</evidence>
<protein>
    <recommendedName>
        <fullName evidence="6">Cytochrome c domain-containing protein</fullName>
    </recommendedName>
</protein>
<dbReference type="InterPro" id="IPR009056">
    <property type="entry name" value="Cyt_c-like_dom"/>
</dbReference>
<name>A0A1F6TCS5_9PROT</name>
<accession>A0A1F6TCS5</accession>
<reference evidence="7 8" key="1">
    <citation type="journal article" date="2016" name="Nat. Commun.">
        <title>Thousands of microbial genomes shed light on interconnected biogeochemical processes in an aquifer system.</title>
        <authorList>
            <person name="Anantharaman K."/>
            <person name="Brown C.T."/>
            <person name="Hug L.A."/>
            <person name="Sharon I."/>
            <person name="Castelle C.J."/>
            <person name="Probst A.J."/>
            <person name="Thomas B.C."/>
            <person name="Singh A."/>
            <person name="Wilkins M.J."/>
            <person name="Karaoz U."/>
            <person name="Brodie E.L."/>
            <person name="Williams K.H."/>
            <person name="Hubbard S.S."/>
            <person name="Banfield J.F."/>
        </authorList>
    </citation>
    <scope>NUCLEOTIDE SEQUENCE [LARGE SCALE GENOMIC DNA]</scope>
</reference>
<dbReference type="GO" id="GO:0046872">
    <property type="term" value="F:metal ion binding"/>
    <property type="evidence" value="ECO:0007669"/>
    <property type="project" value="UniProtKB-KW"/>
</dbReference>
<evidence type="ECO:0000256" key="2">
    <source>
        <dbReference type="ARBA" id="ARBA00022723"/>
    </source>
</evidence>